<evidence type="ECO:0000313" key="1">
    <source>
        <dbReference type="EMBL" id="OYS70492.1"/>
    </source>
</evidence>
<sequence length="66" mass="7283">MTLFAKTVPQQTVPIEPQQPIADLIKQLQERNQAIGKDIAEGRDEQPEKPKNTLASQILMKMLGGG</sequence>
<name>A0A256SUH1_LIMRT</name>
<gene>
    <name evidence="1" type="ORF">CBF96_02000</name>
</gene>
<reference evidence="2" key="1">
    <citation type="submission" date="2017-05" db="EMBL/GenBank/DDBJ databases">
        <authorList>
            <person name="Lin X.B."/>
            <person name="Stothard P."/>
            <person name="Tasseva G."/>
            <person name="Walter J."/>
        </authorList>
    </citation>
    <scope>NUCLEOTIDE SEQUENCE [LARGE SCALE GENOMIC DNA]</scope>
    <source>
        <strain evidence="2">114h</strain>
    </source>
</reference>
<dbReference type="AlphaFoldDB" id="A0A256SUH1"/>
<organism evidence="1 2">
    <name type="scientific">Limosilactobacillus reuteri</name>
    <name type="common">Lactobacillus reuteri</name>
    <dbReference type="NCBI Taxonomy" id="1598"/>
    <lineage>
        <taxon>Bacteria</taxon>
        <taxon>Bacillati</taxon>
        <taxon>Bacillota</taxon>
        <taxon>Bacilli</taxon>
        <taxon>Lactobacillales</taxon>
        <taxon>Lactobacillaceae</taxon>
        <taxon>Limosilactobacillus</taxon>
    </lineage>
</organism>
<reference evidence="1 2" key="2">
    <citation type="submission" date="2017-09" db="EMBL/GenBank/DDBJ databases">
        <title>Tripartite evolution among Lactobacillus johnsonii, Lactobacillus taiwanensis, Lactobacillus reuteri and their rodent host.</title>
        <authorList>
            <person name="Wang T."/>
            <person name="Knowles S."/>
            <person name="Cheng C."/>
        </authorList>
    </citation>
    <scope>NUCLEOTIDE SEQUENCE [LARGE SCALE GENOMIC DNA]</scope>
    <source>
        <strain evidence="1 2">114h</strain>
    </source>
</reference>
<comment type="caution">
    <text evidence="1">The sequence shown here is derived from an EMBL/GenBank/DDBJ whole genome shotgun (WGS) entry which is preliminary data.</text>
</comment>
<protein>
    <submittedName>
        <fullName evidence="1">Uncharacterized protein</fullName>
    </submittedName>
</protein>
<dbReference type="Proteomes" id="UP000215747">
    <property type="component" value="Unassembled WGS sequence"/>
</dbReference>
<accession>A0A256SUH1</accession>
<dbReference type="RefSeq" id="WP_094536634.1">
    <property type="nucleotide sequence ID" value="NZ_NGPL01000015.1"/>
</dbReference>
<evidence type="ECO:0000313" key="2">
    <source>
        <dbReference type="Proteomes" id="UP000215747"/>
    </source>
</evidence>
<dbReference type="EMBL" id="NGPL01000015">
    <property type="protein sequence ID" value="OYS70492.1"/>
    <property type="molecule type" value="Genomic_DNA"/>
</dbReference>
<proteinExistence type="predicted"/>